<evidence type="ECO:0000313" key="1">
    <source>
        <dbReference type="EMBL" id="ANH36825.1"/>
    </source>
</evidence>
<dbReference type="RefSeq" id="WP_157519832.1">
    <property type="nucleotide sequence ID" value="NZ_CP015079.1"/>
</dbReference>
<organism evidence="1 2">
    <name type="scientific">Nocardioides dokdonensis FR1436</name>
    <dbReference type="NCBI Taxonomy" id="1300347"/>
    <lineage>
        <taxon>Bacteria</taxon>
        <taxon>Bacillati</taxon>
        <taxon>Actinomycetota</taxon>
        <taxon>Actinomycetes</taxon>
        <taxon>Propionibacteriales</taxon>
        <taxon>Nocardioidaceae</taxon>
        <taxon>Nocardioides</taxon>
    </lineage>
</organism>
<sequence>MDTAVQGEDGAGTRRQLVLVTGSGRSGTSSLAGSLQRLGWHVPLPLLEATEINPRGFYESQWVVELHERLLGSVPVRTNDARPEAAAAAAAAAADPAVLAELVAWLEEQGAAERLLVKDPRIFWVPRLWRDAAAATGHDLVFLVTLRHPTVVARSRDTAFLSDESDEVRLRRSSANVAGWVNNTLESVAATQGVRRAWVRYDDLLADWRSCLARVGAQTGLDLPATVHDRSAHEVDDFLTPDLNRSRVSWGDVEVLDELRVLAERLWSAVTGLVDDPEDAASLAEVAACRADYARLHSLAAGLAFHETEATVITARRRVQRRLTRRHRAELRELRAQLD</sequence>
<dbReference type="KEGG" id="ndk:I601_0373"/>
<gene>
    <name evidence="1" type="ORF">I601_0373</name>
</gene>
<dbReference type="Proteomes" id="UP000077868">
    <property type="component" value="Chromosome"/>
</dbReference>
<keyword evidence="2" id="KW-1185">Reference proteome</keyword>
<evidence type="ECO:0008006" key="3">
    <source>
        <dbReference type="Google" id="ProtNLM"/>
    </source>
</evidence>
<dbReference type="STRING" id="1300347.I601_0373"/>
<dbReference type="PATRIC" id="fig|1300347.3.peg.372"/>
<dbReference type="EMBL" id="CP015079">
    <property type="protein sequence ID" value="ANH36825.1"/>
    <property type="molecule type" value="Genomic_DNA"/>
</dbReference>
<name>A0A1A9GH62_9ACTN</name>
<accession>A0A1A9GH62</accession>
<dbReference type="OrthoDB" id="5138950at2"/>
<dbReference type="InterPro" id="IPR027417">
    <property type="entry name" value="P-loop_NTPase"/>
</dbReference>
<protein>
    <recommendedName>
        <fullName evidence="3">Sulfotransferase family protein</fullName>
    </recommendedName>
</protein>
<dbReference type="SUPFAM" id="SSF52540">
    <property type="entry name" value="P-loop containing nucleoside triphosphate hydrolases"/>
    <property type="match status" value="1"/>
</dbReference>
<proteinExistence type="predicted"/>
<reference evidence="1 2" key="1">
    <citation type="submission" date="2016-03" db="EMBL/GenBank/DDBJ databases">
        <title>Complete genome sequence of a soil Actinobacterium, Nocardioides dokdonensis FR1436.</title>
        <authorList>
            <person name="Kwon S.-K."/>
            <person name="Kim K."/>
            <person name="Kim J.F."/>
        </authorList>
    </citation>
    <scope>NUCLEOTIDE SEQUENCE [LARGE SCALE GENOMIC DNA]</scope>
    <source>
        <strain evidence="1 2">FR1436</strain>
    </source>
</reference>
<dbReference type="AlphaFoldDB" id="A0A1A9GH62"/>
<dbReference type="Gene3D" id="3.40.50.300">
    <property type="entry name" value="P-loop containing nucleotide triphosphate hydrolases"/>
    <property type="match status" value="1"/>
</dbReference>
<evidence type="ECO:0000313" key="2">
    <source>
        <dbReference type="Proteomes" id="UP000077868"/>
    </source>
</evidence>